<dbReference type="EMBL" id="BOQN01000065">
    <property type="protein sequence ID" value="GIM93218.1"/>
    <property type="molecule type" value="Genomic_DNA"/>
</dbReference>
<reference evidence="1 2" key="1">
    <citation type="submission" date="2021-03" db="EMBL/GenBank/DDBJ databases">
        <title>Whole genome shotgun sequence of Actinoplanes toevensis NBRC 105298.</title>
        <authorList>
            <person name="Komaki H."/>
            <person name="Tamura T."/>
        </authorList>
    </citation>
    <scope>NUCLEOTIDE SEQUENCE [LARGE SCALE GENOMIC DNA]</scope>
    <source>
        <strain evidence="1 2">NBRC 105298</strain>
    </source>
</reference>
<dbReference type="AlphaFoldDB" id="A0A919TCS9"/>
<sequence>MSVGLRDDERTTLEQFLDEHRAGVLRALDGLADADAATRLLPHTGMTIGGIVKHLAQMEDLWFTWKFAGGDWPPPWPHGEREEWAWESAAEDTVAELAALYRVACARSRAVAARQPDLDALAASPSFGKGPVSLRWLFVHMIRETAQHRGHLDLMLDVVRG</sequence>
<dbReference type="InterPro" id="IPR007061">
    <property type="entry name" value="MST-like"/>
</dbReference>
<dbReference type="Pfam" id="PF04978">
    <property type="entry name" value="MST"/>
    <property type="match status" value="1"/>
</dbReference>
<protein>
    <recommendedName>
        <fullName evidence="3">Mini-circle protein</fullName>
    </recommendedName>
</protein>
<comment type="caution">
    <text evidence="1">The sequence shown here is derived from an EMBL/GenBank/DDBJ whole genome shotgun (WGS) entry which is preliminary data.</text>
</comment>
<gene>
    <name evidence="1" type="ORF">Ato02nite_050110</name>
</gene>
<keyword evidence="2" id="KW-1185">Reference proteome</keyword>
<dbReference type="Gene3D" id="1.20.120.450">
    <property type="entry name" value="dinb family like domain"/>
    <property type="match status" value="1"/>
</dbReference>
<proteinExistence type="predicted"/>
<accession>A0A919TCS9</accession>
<name>A0A919TCS9_9ACTN</name>
<evidence type="ECO:0000313" key="2">
    <source>
        <dbReference type="Proteomes" id="UP000677082"/>
    </source>
</evidence>
<dbReference type="InterPro" id="IPR034660">
    <property type="entry name" value="DinB/YfiT-like"/>
</dbReference>
<organism evidence="1 2">
    <name type="scientific">Paractinoplanes toevensis</name>
    <dbReference type="NCBI Taxonomy" id="571911"/>
    <lineage>
        <taxon>Bacteria</taxon>
        <taxon>Bacillati</taxon>
        <taxon>Actinomycetota</taxon>
        <taxon>Actinomycetes</taxon>
        <taxon>Micromonosporales</taxon>
        <taxon>Micromonosporaceae</taxon>
        <taxon>Paractinoplanes</taxon>
    </lineage>
</organism>
<evidence type="ECO:0008006" key="3">
    <source>
        <dbReference type="Google" id="ProtNLM"/>
    </source>
</evidence>
<dbReference type="SUPFAM" id="SSF109854">
    <property type="entry name" value="DinB/YfiT-like putative metalloenzymes"/>
    <property type="match status" value="1"/>
</dbReference>
<evidence type="ECO:0000313" key="1">
    <source>
        <dbReference type="EMBL" id="GIM93218.1"/>
    </source>
</evidence>
<dbReference type="Proteomes" id="UP000677082">
    <property type="component" value="Unassembled WGS sequence"/>
</dbReference>